<evidence type="ECO:0000313" key="2">
    <source>
        <dbReference type="Proteomes" id="UP001143856"/>
    </source>
</evidence>
<gene>
    <name evidence="1" type="ORF">NUW58_g6611</name>
</gene>
<dbReference type="EMBL" id="JAPDGR010001528">
    <property type="protein sequence ID" value="KAJ2981743.1"/>
    <property type="molecule type" value="Genomic_DNA"/>
</dbReference>
<name>A0ACC1NSF0_9PEZI</name>
<comment type="caution">
    <text evidence="1">The sequence shown here is derived from an EMBL/GenBank/DDBJ whole genome shotgun (WGS) entry which is preliminary data.</text>
</comment>
<evidence type="ECO:0000313" key="1">
    <source>
        <dbReference type="EMBL" id="KAJ2981743.1"/>
    </source>
</evidence>
<protein>
    <submittedName>
        <fullName evidence="1">Uncharacterized protein</fullName>
    </submittedName>
</protein>
<sequence length="218" mass="23502">MAAANTPQPQPDFRALSHHLQDMSVEVGRCSNLVAVREANATVDGMADLRRSIEQLTESFNTAVAGLSAQVAGLDTRVADLDTRVANLDTRVTVLSAQVAGLDTRVTGLDTQVAGLRQGMEDMKGSIDSRFDAMEARLDDFDFNNRARALNSTASGSEAILRPLRNTTTHQEVEFPATLGALNSMQEPALNDLLRALGQEPLSRGKKAQLKTFIGVRP</sequence>
<organism evidence="1 2">
    <name type="scientific">Xylaria curta</name>
    <dbReference type="NCBI Taxonomy" id="42375"/>
    <lineage>
        <taxon>Eukaryota</taxon>
        <taxon>Fungi</taxon>
        <taxon>Dikarya</taxon>
        <taxon>Ascomycota</taxon>
        <taxon>Pezizomycotina</taxon>
        <taxon>Sordariomycetes</taxon>
        <taxon>Xylariomycetidae</taxon>
        <taxon>Xylariales</taxon>
        <taxon>Xylariaceae</taxon>
        <taxon>Xylaria</taxon>
    </lineage>
</organism>
<proteinExistence type="predicted"/>
<reference evidence="1" key="1">
    <citation type="submission" date="2022-10" db="EMBL/GenBank/DDBJ databases">
        <title>Genome Sequence of Xylaria curta.</title>
        <authorList>
            <person name="Buettner E."/>
        </authorList>
    </citation>
    <scope>NUCLEOTIDE SEQUENCE</scope>
    <source>
        <strain evidence="1">Babe10</strain>
    </source>
</reference>
<accession>A0ACC1NSF0</accession>
<keyword evidence="2" id="KW-1185">Reference proteome</keyword>
<dbReference type="Proteomes" id="UP001143856">
    <property type="component" value="Unassembled WGS sequence"/>
</dbReference>